<evidence type="ECO:0000313" key="2">
    <source>
        <dbReference type="EMBL" id="MFC5510135.1"/>
    </source>
</evidence>
<comment type="caution">
    <text evidence="2">The sequence shown here is derived from an EMBL/GenBank/DDBJ whole genome shotgun (WGS) entry which is preliminary data.</text>
</comment>
<reference evidence="3" key="1">
    <citation type="journal article" date="2019" name="Int. J. Syst. Evol. Microbiol.">
        <title>The Global Catalogue of Microorganisms (GCM) 10K type strain sequencing project: providing services to taxonomists for standard genome sequencing and annotation.</title>
        <authorList>
            <consortium name="The Broad Institute Genomics Platform"/>
            <consortium name="The Broad Institute Genome Sequencing Center for Infectious Disease"/>
            <person name="Wu L."/>
            <person name="Ma J."/>
        </authorList>
    </citation>
    <scope>NUCLEOTIDE SEQUENCE [LARGE SCALE GENOMIC DNA]</scope>
    <source>
        <strain evidence="3">CCUG 38813</strain>
    </source>
</reference>
<evidence type="ECO:0000313" key="3">
    <source>
        <dbReference type="Proteomes" id="UP001596031"/>
    </source>
</evidence>
<feature type="region of interest" description="Disordered" evidence="1">
    <location>
        <begin position="22"/>
        <end position="46"/>
    </location>
</feature>
<gene>
    <name evidence="2" type="ORF">ACFPOU_03205</name>
</gene>
<protein>
    <submittedName>
        <fullName evidence="2">Uncharacterized protein</fullName>
    </submittedName>
</protein>
<evidence type="ECO:0000256" key="1">
    <source>
        <dbReference type="SAM" id="MobiDB-lite"/>
    </source>
</evidence>
<keyword evidence="3" id="KW-1185">Reference proteome</keyword>
<name>A0ABW0PCH2_9BURK</name>
<proteinExistence type="predicted"/>
<organism evidence="2 3">
    <name type="scientific">Massilia jejuensis</name>
    <dbReference type="NCBI Taxonomy" id="648894"/>
    <lineage>
        <taxon>Bacteria</taxon>
        <taxon>Pseudomonadati</taxon>
        <taxon>Pseudomonadota</taxon>
        <taxon>Betaproteobacteria</taxon>
        <taxon>Burkholderiales</taxon>
        <taxon>Oxalobacteraceae</taxon>
        <taxon>Telluria group</taxon>
        <taxon>Massilia</taxon>
    </lineage>
</organism>
<dbReference type="EMBL" id="JBHSMS010000013">
    <property type="protein sequence ID" value="MFC5510135.1"/>
    <property type="molecule type" value="Genomic_DNA"/>
</dbReference>
<dbReference type="RefSeq" id="WP_379717130.1">
    <property type="nucleotide sequence ID" value="NZ_JBHSMS010000013.1"/>
</dbReference>
<dbReference type="Proteomes" id="UP001596031">
    <property type="component" value="Unassembled WGS sequence"/>
</dbReference>
<accession>A0ABW0PCH2</accession>
<sequence length="46" mass="4829">MHLSGDQDADMAAIAAAFEGRQALHPRDAAPVKLAPPHAGPERRQG</sequence>